<reference evidence="7 9" key="1">
    <citation type="submission" date="2016-01" db="EMBL/GenBank/DDBJ databases">
        <title>Genome sequence of the yeast Holleya sinecauda.</title>
        <authorList>
            <person name="Dietrich F.S."/>
        </authorList>
    </citation>
    <scope>NUCLEOTIDE SEQUENCE [LARGE SCALE GENOMIC DNA]</scope>
    <source>
        <strain evidence="7 9">ATCC 58844</strain>
    </source>
</reference>
<name>A0A109UVS5_9SACH</name>
<feature type="transmembrane region" description="Helical" evidence="6">
    <location>
        <begin position="186"/>
        <end position="206"/>
    </location>
</feature>
<keyword evidence="3 6" id="KW-1133">Transmembrane helix</keyword>
<dbReference type="EMBL" id="CP014245">
    <property type="protein sequence ID" value="AMD20937.1"/>
    <property type="molecule type" value="Genomic_DNA"/>
</dbReference>
<feature type="transmembrane region" description="Helical" evidence="6">
    <location>
        <begin position="396"/>
        <end position="414"/>
    </location>
</feature>
<dbReference type="PANTHER" id="PTHR11785:SF498">
    <property type="entry name" value="HIGH-AFFINITY METHIONINE PERMEASE"/>
    <property type="match status" value="1"/>
</dbReference>
<dbReference type="GO" id="GO:0016020">
    <property type="term" value="C:membrane"/>
    <property type="evidence" value="ECO:0007669"/>
    <property type="project" value="UniProtKB-SubCell"/>
</dbReference>
<dbReference type="Proteomes" id="UP000243052">
    <property type="component" value="Chromosome v"/>
</dbReference>
<proteinExistence type="predicted"/>
<feature type="transmembrane region" description="Helical" evidence="6">
    <location>
        <begin position="263"/>
        <end position="286"/>
    </location>
</feature>
<feature type="compositionally biased region" description="Polar residues" evidence="5">
    <location>
        <begin position="528"/>
        <end position="538"/>
    </location>
</feature>
<dbReference type="PIRSF" id="PIRSF006060">
    <property type="entry name" value="AA_transporter"/>
    <property type="match status" value="1"/>
</dbReference>
<dbReference type="Proteomes" id="UP000243052">
    <property type="component" value="Chromosome iii"/>
</dbReference>
<feature type="transmembrane region" description="Helical" evidence="6">
    <location>
        <begin position="426"/>
        <end position="450"/>
    </location>
</feature>
<dbReference type="AlphaFoldDB" id="A0A109UVS5"/>
<feature type="region of interest" description="Disordered" evidence="5">
    <location>
        <begin position="528"/>
        <end position="548"/>
    </location>
</feature>
<accession>A0A109UVS5</accession>
<feature type="transmembrane region" description="Helical" evidence="6">
    <location>
        <begin position="462"/>
        <end position="484"/>
    </location>
</feature>
<gene>
    <name evidence="7" type="ORF">AW171_hschr31297</name>
    <name evidence="8" type="ORF">AW171_hschr52864</name>
</gene>
<dbReference type="RefSeq" id="XP_017986457.1">
    <property type="nucleotide sequence ID" value="XM_018131655.1"/>
</dbReference>
<dbReference type="Gene3D" id="1.20.1740.10">
    <property type="entry name" value="Amino acid/polyamine transporter I"/>
    <property type="match status" value="1"/>
</dbReference>
<evidence type="ECO:0000313" key="9">
    <source>
        <dbReference type="Proteomes" id="UP000243052"/>
    </source>
</evidence>
<feature type="transmembrane region" description="Helical" evidence="6">
    <location>
        <begin position="67"/>
        <end position="88"/>
    </location>
</feature>
<evidence type="ECO:0000256" key="4">
    <source>
        <dbReference type="ARBA" id="ARBA00023136"/>
    </source>
</evidence>
<dbReference type="OrthoDB" id="5982228at2759"/>
<dbReference type="PANTHER" id="PTHR11785">
    <property type="entry name" value="AMINO ACID TRANSPORTER"/>
    <property type="match status" value="1"/>
</dbReference>
<keyword evidence="4 6" id="KW-0472">Membrane</keyword>
<dbReference type="GeneID" id="28722663"/>
<protein>
    <submittedName>
        <fullName evidence="7">HCL690Wp</fullName>
    </submittedName>
    <submittedName>
        <fullName evidence="8">HEL344Wp</fullName>
    </submittedName>
</protein>
<feature type="transmembrane region" description="Helical" evidence="6">
    <location>
        <begin position="364"/>
        <end position="384"/>
    </location>
</feature>
<keyword evidence="9" id="KW-1185">Reference proteome</keyword>
<dbReference type="STRING" id="45286.A0A109UVS5"/>
<feature type="transmembrane region" description="Helical" evidence="6">
    <location>
        <begin position="226"/>
        <end position="251"/>
    </location>
</feature>
<evidence type="ECO:0000313" key="8">
    <source>
        <dbReference type="EMBL" id="AMD20937.1"/>
    </source>
</evidence>
<evidence type="ECO:0000256" key="5">
    <source>
        <dbReference type="SAM" id="MobiDB-lite"/>
    </source>
</evidence>
<dbReference type="InterPro" id="IPR002293">
    <property type="entry name" value="AA/rel_permease1"/>
</dbReference>
<dbReference type="GeneID" id="28724207"/>
<feature type="transmembrane region" description="Helical" evidence="6">
    <location>
        <begin position="35"/>
        <end position="55"/>
    </location>
</feature>
<sequence length="548" mass="60154">MRNYFRATKESIPTAPGNGEAETLIVRLDEGRRRLGTLSAIGLICNKIVGTGIFVVTSNMYRLTGSVGLTLILWVIGATFAMAGLYVYMEYGTAMPRNGGEKNYLEFVFKRPKFFVTSLYAAHIVLHGSSVATSVFGAQMVLVALNAQITSWSMRGLAIAILFFLSVVNGVSVKTGLYIQNTLGSFKILIITVMSIIGFVALAGGIKNAAGTANFKNAFEGSGDVNIYEIVTALYNVFWAFAGYGSVNYALGEVQNPIRTLKIAGPLSLVLLTVLYMLVNIAYFAVIPKDVIRNSELQIAVDFFGIAFGFNARRFSAAIIALSAIGNMSSSVFMQARIIQQLGREGVLPFSNFFASSRPFNSPMVGLMENFIACTITIIIPPSGDVYNLMLNLGGYPMNIINTAISGGLLWTYWQHRKGRIHWNPPIKAGVVITTFFLVGSIYMVIAPYVPPSDGGNIYHSIPYWTHCVLAWGIFAIGGIYWCFWTRVLPRYGNYKLTYAEVLGEDGFWRNNIVKVYKDETRPAANYNSETNSNISTQGKGGSEEYIK</sequence>
<evidence type="ECO:0000256" key="6">
    <source>
        <dbReference type="SAM" id="Phobius"/>
    </source>
</evidence>
<keyword evidence="2 6" id="KW-0812">Transmembrane</keyword>
<organism evidence="7 9">
    <name type="scientific">Eremothecium sinecaudum</name>
    <dbReference type="NCBI Taxonomy" id="45286"/>
    <lineage>
        <taxon>Eukaryota</taxon>
        <taxon>Fungi</taxon>
        <taxon>Dikarya</taxon>
        <taxon>Ascomycota</taxon>
        <taxon>Saccharomycotina</taxon>
        <taxon>Saccharomycetes</taxon>
        <taxon>Saccharomycetales</taxon>
        <taxon>Saccharomycetaceae</taxon>
        <taxon>Eremothecium</taxon>
    </lineage>
</organism>
<evidence type="ECO:0000256" key="2">
    <source>
        <dbReference type="ARBA" id="ARBA00022692"/>
    </source>
</evidence>
<evidence type="ECO:0000256" key="3">
    <source>
        <dbReference type="ARBA" id="ARBA00022989"/>
    </source>
</evidence>
<dbReference type="InterPro" id="IPR050598">
    <property type="entry name" value="AminoAcid_Transporter"/>
</dbReference>
<dbReference type="RefSeq" id="XP_017987933.1">
    <property type="nucleotide sequence ID" value="XM_018132786.1"/>
</dbReference>
<evidence type="ECO:0000256" key="1">
    <source>
        <dbReference type="ARBA" id="ARBA00004141"/>
    </source>
</evidence>
<comment type="subcellular location">
    <subcellularLocation>
        <location evidence="1">Membrane</location>
        <topology evidence="1">Multi-pass membrane protein</topology>
    </subcellularLocation>
</comment>
<dbReference type="Pfam" id="PF13520">
    <property type="entry name" value="AA_permease_2"/>
    <property type="match status" value="1"/>
</dbReference>
<dbReference type="EMBL" id="CP014243">
    <property type="protein sequence ID" value="AMD19461.1"/>
    <property type="molecule type" value="Genomic_DNA"/>
</dbReference>
<feature type="transmembrane region" description="Helical" evidence="6">
    <location>
        <begin position="119"/>
        <end position="145"/>
    </location>
</feature>
<feature type="transmembrane region" description="Helical" evidence="6">
    <location>
        <begin position="315"/>
        <end position="334"/>
    </location>
</feature>
<evidence type="ECO:0000313" key="7">
    <source>
        <dbReference type="EMBL" id="AMD19461.1"/>
    </source>
</evidence>
<dbReference type="GO" id="GO:0015179">
    <property type="term" value="F:L-amino acid transmembrane transporter activity"/>
    <property type="evidence" value="ECO:0007669"/>
    <property type="project" value="TreeGrafter"/>
</dbReference>
<feature type="transmembrane region" description="Helical" evidence="6">
    <location>
        <begin position="157"/>
        <end position="179"/>
    </location>
</feature>